<feature type="domain" description="Prephenate/arogenate dehydrogenase" evidence="3">
    <location>
        <begin position="28"/>
        <end position="310"/>
    </location>
</feature>
<evidence type="ECO:0000313" key="5">
    <source>
        <dbReference type="Proteomes" id="UP000325286"/>
    </source>
</evidence>
<evidence type="ECO:0000259" key="3">
    <source>
        <dbReference type="PROSITE" id="PS51176"/>
    </source>
</evidence>
<evidence type="ECO:0000256" key="2">
    <source>
        <dbReference type="SAM" id="MobiDB-lite"/>
    </source>
</evidence>
<dbReference type="Gene3D" id="3.40.50.720">
    <property type="entry name" value="NAD(P)-binding Rossmann-like Domain"/>
    <property type="match status" value="1"/>
</dbReference>
<dbReference type="OrthoDB" id="9802008at2"/>
<name>A0A5B9QSX1_9BACT</name>
<reference evidence="4 5" key="1">
    <citation type="submission" date="2019-08" db="EMBL/GenBank/DDBJ databases">
        <title>Deep-cultivation of Planctomycetes and their phenomic and genomic characterization uncovers novel biology.</title>
        <authorList>
            <person name="Wiegand S."/>
            <person name="Jogler M."/>
            <person name="Boedeker C."/>
            <person name="Pinto D."/>
            <person name="Vollmers J."/>
            <person name="Rivas-Marin E."/>
            <person name="Kohn T."/>
            <person name="Peeters S.H."/>
            <person name="Heuer A."/>
            <person name="Rast P."/>
            <person name="Oberbeckmann S."/>
            <person name="Bunk B."/>
            <person name="Jeske O."/>
            <person name="Meyerdierks A."/>
            <person name="Storesund J.E."/>
            <person name="Kallscheuer N."/>
            <person name="Luecker S."/>
            <person name="Lage O.M."/>
            <person name="Pohl T."/>
            <person name="Merkel B.J."/>
            <person name="Hornburger P."/>
            <person name="Mueller R.-W."/>
            <person name="Bruemmer F."/>
            <person name="Labrenz M."/>
            <person name="Spormann A.M."/>
            <person name="Op den Camp H."/>
            <person name="Overmann J."/>
            <person name="Amann R."/>
            <person name="Jetten M.S.M."/>
            <person name="Mascher T."/>
            <person name="Medema M.H."/>
            <person name="Devos D.P."/>
            <person name="Kaster A.-K."/>
            <person name="Ovreas L."/>
            <person name="Rohde M."/>
            <person name="Galperin M.Y."/>
            <person name="Jogler C."/>
        </authorList>
    </citation>
    <scope>NUCLEOTIDE SEQUENCE [LARGE SCALE GENOMIC DNA]</scope>
    <source>
        <strain evidence="4 5">UC8</strain>
    </source>
</reference>
<dbReference type="AlphaFoldDB" id="A0A5B9QSX1"/>
<dbReference type="GO" id="GO:0008977">
    <property type="term" value="F:prephenate dehydrogenase (NAD+) activity"/>
    <property type="evidence" value="ECO:0007669"/>
    <property type="project" value="InterPro"/>
</dbReference>
<dbReference type="KEGG" id="rul:UC8_42510"/>
<keyword evidence="5" id="KW-1185">Reference proteome</keyword>
<dbReference type="InterPro" id="IPR008927">
    <property type="entry name" value="6-PGluconate_DH-like_C_sf"/>
</dbReference>
<accession>A0A5B9QSX1</accession>
<dbReference type="InterPro" id="IPR050812">
    <property type="entry name" value="Preph/Arog_dehydrog"/>
</dbReference>
<dbReference type="Pfam" id="PF02153">
    <property type="entry name" value="PDH_N"/>
    <property type="match status" value="1"/>
</dbReference>
<evidence type="ECO:0000256" key="1">
    <source>
        <dbReference type="ARBA" id="ARBA00023002"/>
    </source>
</evidence>
<dbReference type="EMBL" id="CP042914">
    <property type="protein sequence ID" value="QEG42217.1"/>
    <property type="molecule type" value="Genomic_DNA"/>
</dbReference>
<dbReference type="PANTHER" id="PTHR21363:SF0">
    <property type="entry name" value="PREPHENATE DEHYDROGENASE [NADP(+)]"/>
    <property type="match status" value="1"/>
</dbReference>
<dbReference type="InterPro" id="IPR046825">
    <property type="entry name" value="PDH_C"/>
</dbReference>
<feature type="region of interest" description="Disordered" evidence="2">
    <location>
        <begin position="304"/>
        <end position="327"/>
    </location>
</feature>
<dbReference type="Pfam" id="PF20463">
    <property type="entry name" value="PDH_C"/>
    <property type="match status" value="1"/>
</dbReference>
<dbReference type="RefSeq" id="WP_068136726.1">
    <property type="nucleotide sequence ID" value="NZ_CP042914.1"/>
</dbReference>
<protein>
    <submittedName>
        <fullName evidence="4">Prephenate dehydrogenase</fullName>
    </submittedName>
</protein>
<gene>
    <name evidence="4" type="ORF">UC8_42510</name>
</gene>
<dbReference type="PROSITE" id="PS51176">
    <property type="entry name" value="PDH_ADH"/>
    <property type="match status" value="1"/>
</dbReference>
<dbReference type="GO" id="GO:0006571">
    <property type="term" value="P:tyrosine biosynthetic process"/>
    <property type="evidence" value="ECO:0007669"/>
    <property type="project" value="InterPro"/>
</dbReference>
<feature type="region of interest" description="Disordered" evidence="2">
    <location>
        <begin position="1"/>
        <end position="23"/>
    </location>
</feature>
<proteinExistence type="predicted"/>
<dbReference type="SUPFAM" id="SSF48179">
    <property type="entry name" value="6-phosphogluconate dehydrogenase C-terminal domain-like"/>
    <property type="match status" value="1"/>
</dbReference>
<dbReference type="PANTHER" id="PTHR21363">
    <property type="entry name" value="PREPHENATE DEHYDROGENASE"/>
    <property type="match status" value="1"/>
</dbReference>
<dbReference type="GO" id="GO:0070403">
    <property type="term" value="F:NAD+ binding"/>
    <property type="evidence" value="ECO:0007669"/>
    <property type="project" value="InterPro"/>
</dbReference>
<dbReference type="SUPFAM" id="SSF51735">
    <property type="entry name" value="NAD(P)-binding Rossmann-fold domains"/>
    <property type="match status" value="1"/>
</dbReference>
<dbReference type="InterPro" id="IPR036291">
    <property type="entry name" value="NAD(P)-bd_dom_sf"/>
</dbReference>
<dbReference type="Gene3D" id="1.10.3660.10">
    <property type="entry name" value="6-phosphogluconate dehydrogenase C-terminal like domain"/>
    <property type="match status" value="1"/>
</dbReference>
<evidence type="ECO:0000313" key="4">
    <source>
        <dbReference type="EMBL" id="QEG42217.1"/>
    </source>
</evidence>
<keyword evidence="1" id="KW-0560">Oxidoreductase</keyword>
<organism evidence="4 5">
    <name type="scientific">Roseimaritima ulvae</name>
    <dbReference type="NCBI Taxonomy" id="980254"/>
    <lineage>
        <taxon>Bacteria</taxon>
        <taxon>Pseudomonadati</taxon>
        <taxon>Planctomycetota</taxon>
        <taxon>Planctomycetia</taxon>
        <taxon>Pirellulales</taxon>
        <taxon>Pirellulaceae</taxon>
        <taxon>Roseimaritima</taxon>
    </lineage>
</organism>
<dbReference type="Proteomes" id="UP000325286">
    <property type="component" value="Chromosome"/>
</dbReference>
<dbReference type="FunFam" id="3.40.50.720:FF:000208">
    <property type="entry name" value="Prephenate dehydrogenase"/>
    <property type="match status" value="1"/>
</dbReference>
<dbReference type="GO" id="GO:0004665">
    <property type="term" value="F:prephenate dehydrogenase (NADP+) activity"/>
    <property type="evidence" value="ECO:0007669"/>
    <property type="project" value="InterPro"/>
</dbReference>
<dbReference type="InterPro" id="IPR046826">
    <property type="entry name" value="PDH_N"/>
</dbReference>
<dbReference type="InterPro" id="IPR003099">
    <property type="entry name" value="Prephen_DH"/>
</dbReference>
<sequence length="327" mass="34656">MTPSPSPPAGGTNASPQPHGDSIDFQPRKAAIIGVGLLGGSIGLALRRRWPSIEVFGSSRSEKKRQRALQTGCVTTACEDERAACRDADLIFICTPVGLIAEKAIQLAACCPEHALLTDVGSTKRKIVDTVESDARAAAKFVGSHPIAGGEKTGPEHATADLFENKRVVVTPTERTAADRLTRTIALWQALGAEVLQLSPSVHDDQLAGVSHATHFASCAVASILREDEITLIGSGWRDTTRVAAGDPQMWSDIAAQNAAPITVRLRAIRQQLDALIDAIDAEDRDTLMRLLTAAQQLRQCVPAPDSIRAPDSIPAPESAAETDSDA</sequence>